<evidence type="ECO:0000313" key="2">
    <source>
        <dbReference type="EMBL" id="EEN44065.1"/>
    </source>
</evidence>
<evidence type="ECO:0000256" key="1">
    <source>
        <dbReference type="SAM" id="MobiDB-lite"/>
    </source>
</evidence>
<reference evidence="2" key="1">
    <citation type="journal article" date="2008" name="Nature">
        <title>The amphioxus genome and the evolution of the chordate karyotype.</title>
        <authorList>
            <consortium name="US DOE Joint Genome Institute (JGI-PGF)"/>
            <person name="Putnam N.H."/>
            <person name="Butts T."/>
            <person name="Ferrier D.E.K."/>
            <person name="Furlong R.F."/>
            <person name="Hellsten U."/>
            <person name="Kawashima T."/>
            <person name="Robinson-Rechavi M."/>
            <person name="Shoguchi E."/>
            <person name="Terry A."/>
            <person name="Yu J.-K."/>
            <person name="Benito-Gutierrez E.L."/>
            <person name="Dubchak I."/>
            <person name="Garcia-Fernandez J."/>
            <person name="Gibson-Brown J.J."/>
            <person name="Grigoriev I.V."/>
            <person name="Horton A.C."/>
            <person name="de Jong P.J."/>
            <person name="Jurka J."/>
            <person name="Kapitonov V.V."/>
            <person name="Kohara Y."/>
            <person name="Kuroki Y."/>
            <person name="Lindquist E."/>
            <person name="Lucas S."/>
            <person name="Osoegawa K."/>
            <person name="Pennacchio L.A."/>
            <person name="Salamov A.A."/>
            <person name="Satou Y."/>
            <person name="Sauka-Spengler T."/>
            <person name="Schmutz J."/>
            <person name="Shin-I T."/>
            <person name="Toyoda A."/>
            <person name="Bronner-Fraser M."/>
            <person name="Fujiyama A."/>
            <person name="Holland L.Z."/>
            <person name="Holland P.W.H."/>
            <person name="Satoh N."/>
            <person name="Rokhsar D.S."/>
        </authorList>
    </citation>
    <scope>NUCLEOTIDE SEQUENCE [LARGE SCALE GENOMIC DNA]</scope>
    <source>
        <strain evidence="2">S238N-H82</strain>
        <tissue evidence="2">Testes</tissue>
    </source>
</reference>
<organism>
    <name type="scientific">Branchiostoma floridae</name>
    <name type="common">Florida lancelet</name>
    <name type="synonym">Amphioxus</name>
    <dbReference type="NCBI Taxonomy" id="7739"/>
    <lineage>
        <taxon>Eukaryota</taxon>
        <taxon>Metazoa</taxon>
        <taxon>Chordata</taxon>
        <taxon>Cephalochordata</taxon>
        <taxon>Leptocardii</taxon>
        <taxon>Amphioxiformes</taxon>
        <taxon>Branchiostomatidae</taxon>
        <taxon>Branchiostoma</taxon>
    </lineage>
</organism>
<accession>C3ZTR7</accession>
<dbReference type="AlphaFoldDB" id="C3ZTR7"/>
<dbReference type="InParanoid" id="C3ZTR7"/>
<feature type="region of interest" description="Disordered" evidence="1">
    <location>
        <begin position="133"/>
        <end position="155"/>
    </location>
</feature>
<protein>
    <submittedName>
        <fullName evidence="2">Uncharacterized protein</fullName>
    </submittedName>
</protein>
<gene>
    <name evidence="2" type="ORF">BRAFLDRAFT_83035</name>
</gene>
<proteinExistence type="predicted"/>
<sequence>MTAASSGTNEMTLRMYVTQAYRRQRSRIACNTTKETDVTGFSTLNSMYLNALVQLQTERKELAGKFATILWRLARQWQGPLMNYTPSPDSIEMYCRGTLKMYTHLLVPIPEPHLRLAALKTWQGLRVTYKDRHATRPDQLMSPPRPRETSEETNGNYNRAKAFHNRVIKAVPKAMTFKRNYNGRVHDSTP</sequence>
<name>C3ZTR7_BRAFL</name>
<dbReference type="EMBL" id="GG666679">
    <property type="protein sequence ID" value="EEN44065.1"/>
    <property type="molecule type" value="Genomic_DNA"/>
</dbReference>